<protein>
    <submittedName>
        <fullName evidence="2">Uncharacterized protein</fullName>
    </submittedName>
</protein>
<gene>
    <name evidence="2" type="ORF">GCM10010307_11650</name>
</gene>
<name>A0ABP6CP17_9ACTN</name>
<feature type="region of interest" description="Disordered" evidence="1">
    <location>
        <begin position="80"/>
        <end position="144"/>
    </location>
</feature>
<dbReference type="Proteomes" id="UP001500151">
    <property type="component" value="Unassembled WGS sequence"/>
</dbReference>
<comment type="caution">
    <text evidence="2">The sequence shown here is derived from an EMBL/GenBank/DDBJ whole genome shotgun (WGS) entry which is preliminary data.</text>
</comment>
<keyword evidence="3" id="KW-1185">Reference proteome</keyword>
<dbReference type="EMBL" id="BAAASJ010000016">
    <property type="protein sequence ID" value="GAA2624963.1"/>
    <property type="molecule type" value="Genomic_DNA"/>
</dbReference>
<evidence type="ECO:0000313" key="2">
    <source>
        <dbReference type="EMBL" id="GAA2624963.1"/>
    </source>
</evidence>
<feature type="compositionally biased region" description="Pro residues" evidence="1">
    <location>
        <begin position="115"/>
        <end position="124"/>
    </location>
</feature>
<proteinExistence type="predicted"/>
<sequence>MSICGSAAWARPATTDWQPRHDCHLHPLAGAWGRSPSFGKGRGWGKEALNEPTRSITQRVAFREGCLISAYRRLMHTPYAPARAAAEDPDKKPAKKPASQPPPKPKAEPQRSPKPAQPHRPIPTPGEVFPPRRKPPTPPGKPPQ</sequence>
<evidence type="ECO:0000256" key="1">
    <source>
        <dbReference type="SAM" id="MobiDB-lite"/>
    </source>
</evidence>
<reference evidence="3" key="1">
    <citation type="journal article" date="2019" name="Int. J. Syst. Evol. Microbiol.">
        <title>The Global Catalogue of Microorganisms (GCM) 10K type strain sequencing project: providing services to taxonomists for standard genome sequencing and annotation.</title>
        <authorList>
            <consortium name="The Broad Institute Genomics Platform"/>
            <consortium name="The Broad Institute Genome Sequencing Center for Infectious Disease"/>
            <person name="Wu L."/>
            <person name="Ma J."/>
        </authorList>
    </citation>
    <scope>NUCLEOTIDE SEQUENCE [LARGE SCALE GENOMIC DNA]</scope>
    <source>
        <strain evidence="3">JCM 4524</strain>
    </source>
</reference>
<organism evidence="2 3">
    <name type="scientific">Streptomyces vastus</name>
    <dbReference type="NCBI Taxonomy" id="285451"/>
    <lineage>
        <taxon>Bacteria</taxon>
        <taxon>Bacillati</taxon>
        <taxon>Actinomycetota</taxon>
        <taxon>Actinomycetes</taxon>
        <taxon>Kitasatosporales</taxon>
        <taxon>Streptomycetaceae</taxon>
        <taxon>Streptomyces</taxon>
    </lineage>
</organism>
<evidence type="ECO:0000313" key="3">
    <source>
        <dbReference type="Proteomes" id="UP001500151"/>
    </source>
</evidence>
<accession>A0ABP6CP17</accession>